<comment type="subcellular location">
    <subcellularLocation>
        <location evidence="1">Virion</location>
    </subcellularLocation>
</comment>
<dbReference type="SUPFAM" id="SSF57535">
    <property type="entry name" value="Complement control module/SCR domain"/>
    <property type="match status" value="3"/>
</dbReference>
<dbReference type="PANTHER" id="PTHR45785">
    <property type="entry name" value="COMPLEMENT FACTOR H-RELATED"/>
    <property type="match status" value="1"/>
</dbReference>
<comment type="caution">
    <text evidence="5">Lacks conserved residue(s) required for the propagation of feature annotation.</text>
</comment>
<evidence type="ECO:0000259" key="6">
    <source>
        <dbReference type="PROSITE" id="PS50923"/>
    </source>
</evidence>
<dbReference type="Pfam" id="PF00084">
    <property type="entry name" value="Sushi"/>
    <property type="match status" value="1"/>
</dbReference>
<accession>A0A812BY42</accession>
<dbReference type="Gene3D" id="3.50.4.10">
    <property type="entry name" value="Hepatocyte Growth Factor"/>
    <property type="match status" value="1"/>
</dbReference>
<gene>
    <name evidence="8" type="ORF">SPHA_26227</name>
</gene>
<dbReference type="PROSITE" id="PS50948">
    <property type="entry name" value="PAN"/>
    <property type="match status" value="1"/>
</dbReference>
<evidence type="ECO:0000256" key="3">
    <source>
        <dbReference type="ARBA" id="ARBA00022729"/>
    </source>
</evidence>
<evidence type="ECO:0000256" key="1">
    <source>
        <dbReference type="ARBA" id="ARBA00004328"/>
    </source>
</evidence>
<feature type="disulfide bond" evidence="5">
    <location>
        <begin position="233"/>
        <end position="260"/>
    </location>
</feature>
<keyword evidence="9" id="KW-1185">Reference proteome</keyword>
<dbReference type="AlphaFoldDB" id="A0A812BY42"/>
<dbReference type="InterPro" id="IPR035976">
    <property type="entry name" value="Sushi/SCR/CCP_sf"/>
</dbReference>
<evidence type="ECO:0000256" key="2">
    <source>
        <dbReference type="ARBA" id="ARBA00022659"/>
    </source>
</evidence>
<feature type="disulfide bond" evidence="5">
    <location>
        <begin position="289"/>
        <end position="316"/>
    </location>
</feature>
<dbReference type="InterPro" id="IPR051503">
    <property type="entry name" value="ComplSys_Reg/VirEntry_Med"/>
</dbReference>
<dbReference type="Gene3D" id="2.10.70.10">
    <property type="entry name" value="Complement Module, domain 1"/>
    <property type="match status" value="3"/>
</dbReference>
<feature type="domain" description="Sushi" evidence="6">
    <location>
        <begin position="208"/>
        <end position="262"/>
    </location>
</feature>
<protein>
    <submittedName>
        <fullName evidence="8">Uncharacterized protein</fullName>
    </submittedName>
</protein>
<sequence length="608" mass="69035">MALANDCPLPKVDANSYSEVNGSVVTYHCKGGFRFYGKTRNSTCTNGSWETIKFSCIETCGSPPKIPNANLINSKEDSAIYKCDLNFSTNSNRSTNFDIKLNCNESQWEIPNITCLKTSRNSSYNLQDTISEENVTFMPVVNTSTSFYENDTLDKMNTSNSEKESRNSSFYNLQNISKENVIVPLVNISASFYENDTLDKMNTFEPEKTCPEAIEIPNSIKLNDSEGNITYSCKSGYIQHGYNPKSFCENGTWTETDIQCVPEKTCPEAIEIPNSIKLNDSEGNITYSCKSGYIQHGYNPKSFCENGTWTETDIQCVPENVIKKKKLFYEKNDFEKPGSLICSFLKNEQNCSCVATVTLMKLIPNQKIALHNYASFPTTSVWECVKSCLENNSCLSLEFYKTKNMCYLSKTSSYFVDSIIVMKKKDVIYGEKTCQSTMPDKEVAYLPFHLEDIPVNTLLCNVTQEVTFCGVVPSWRNSSINLSLYINTILCSITQEVTFCNMLQQADNAYHLNNFEAVPPNSLFCSIDQEKTFCGCIQREFLFSIAINKKIAMHNMHSFHADDIKKCIQECQHRQNCLSAEFKEDKKIILSFVIHQTLNILRKYVLSY</sequence>
<feature type="disulfide bond" evidence="5">
    <location>
        <begin position="29"/>
        <end position="56"/>
    </location>
</feature>
<comment type="caution">
    <text evidence="8">The sequence shown here is derived from an EMBL/GenBank/DDBJ whole genome shotgun (WGS) entry which is preliminary data.</text>
</comment>
<dbReference type="SUPFAM" id="SSF57414">
    <property type="entry name" value="Hairpin loop containing domain-like"/>
    <property type="match status" value="1"/>
</dbReference>
<feature type="domain" description="Sushi" evidence="6">
    <location>
        <begin position="5"/>
        <end position="58"/>
    </location>
</feature>
<name>A0A812BY42_ACAPH</name>
<dbReference type="PROSITE" id="PS50923">
    <property type="entry name" value="SUSHI"/>
    <property type="match status" value="3"/>
</dbReference>
<proteinExistence type="predicted"/>
<organism evidence="8 9">
    <name type="scientific">Acanthosepion pharaonis</name>
    <name type="common">Pharaoh cuttlefish</name>
    <name type="synonym">Sepia pharaonis</name>
    <dbReference type="NCBI Taxonomy" id="158019"/>
    <lineage>
        <taxon>Eukaryota</taxon>
        <taxon>Metazoa</taxon>
        <taxon>Spiralia</taxon>
        <taxon>Lophotrochozoa</taxon>
        <taxon>Mollusca</taxon>
        <taxon>Cephalopoda</taxon>
        <taxon>Coleoidea</taxon>
        <taxon>Decapodiformes</taxon>
        <taxon>Sepiida</taxon>
        <taxon>Sepiina</taxon>
        <taxon>Sepiidae</taxon>
        <taxon>Acanthosepion</taxon>
    </lineage>
</organism>
<dbReference type="Pfam" id="PF00024">
    <property type="entry name" value="PAN_1"/>
    <property type="match status" value="1"/>
</dbReference>
<dbReference type="OrthoDB" id="6127629at2759"/>
<evidence type="ECO:0000313" key="9">
    <source>
        <dbReference type="Proteomes" id="UP000597762"/>
    </source>
</evidence>
<dbReference type="InterPro" id="IPR000436">
    <property type="entry name" value="Sushi_SCR_CCP_dom"/>
</dbReference>
<dbReference type="InterPro" id="IPR003609">
    <property type="entry name" value="Pan_app"/>
</dbReference>
<keyword evidence="3" id="KW-0732">Signal</keyword>
<dbReference type="Proteomes" id="UP000597762">
    <property type="component" value="Unassembled WGS sequence"/>
</dbReference>
<keyword evidence="4 5" id="KW-1015">Disulfide bond</keyword>
<dbReference type="PANTHER" id="PTHR45785:SF2">
    <property type="entry name" value="COMPLEMENT FACTOR H-RELATED"/>
    <property type="match status" value="1"/>
</dbReference>
<dbReference type="SMART" id="SM00032">
    <property type="entry name" value="CCP"/>
    <property type="match status" value="4"/>
</dbReference>
<evidence type="ECO:0000256" key="5">
    <source>
        <dbReference type="PROSITE-ProRule" id="PRU00302"/>
    </source>
</evidence>
<dbReference type="CDD" id="cd00033">
    <property type="entry name" value="CCP"/>
    <property type="match status" value="3"/>
</dbReference>
<evidence type="ECO:0000313" key="8">
    <source>
        <dbReference type="EMBL" id="CAE1248541.1"/>
    </source>
</evidence>
<keyword evidence="2 5" id="KW-0768">Sushi</keyword>
<evidence type="ECO:0000256" key="4">
    <source>
        <dbReference type="ARBA" id="ARBA00023157"/>
    </source>
</evidence>
<feature type="domain" description="Sushi" evidence="6">
    <location>
        <begin position="264"/>
        <end position="318"/>
    </location>
</feature>
<reference evidence="8" key="1">
    <citation type="submission" date="2021-01" db="EMBL/GenBank/DDBJ databases">
        <authorList>
            <person name="Li R."/>
            <person name="Bekaert M."/>
        </authorList>
    </citation>
    <scope>NUCLEOTIDE SEQUENCE</scope>
    <source>
        <strain evidence="8">Farmed</strain>
    </source>
</reference>
<evidence type="ECO:0000259" key="7">
    <source>
        <dbReference type="PROSITE" id="PS50948"/>
    </source>
</evidence>
<feature type="domain" description="Apple" evidence="7">
    <location>
        <begin position="353"/>
        <end position="434"/>
    </location>
</feature>
<dbReference type="EMBL" id="CAHIKZ030001001">
    <property type="protein sequence ID" value="CAE1248541.1"/>
    <property type="molecule type" value="Genomic_DNA"/>
</dbReference>